<accession>A0ABQ9IP01</accession>
<evidence type="ECO:0000313" key="3">
    <source>
        <dbReference type="Proteomes" id="UP001159363"/>
    </source>
</evidence>
<name>A0ABQ9IP01_9NEOP</name>
<comment type="caution">
    <text evidence="2">The sequence shown here is derived from an EMBL/GenBank/DDBJ whole genome shotgun (WGS) entry which is preliminary data.</text>
</comment>
<evidence type="ECO:0000313" key="2">
    <source>
        <dbReference type="EMBL" id="KAJ8898380.1"/>
    </source>
</evidence>
<keyword evidence="3" id="KW-1185">Reference proteome</keyword>
<protein>
    <submittedName>
        <fullName evidence="2">Uncharacterized protein</fullName>
    </submittedName>
</protein>
<feature type="region of interest" description="Disordered" evidence="1">
    <location>
        <begin position="109"/>
        <end position="128"/>
    </location>
</feature>
<gene>
    <name evidence="2" type="ORF">PR048_003740</name>
</gene>
<reference evidence="2 3" key="1">
    <citation type="submission" date="2023-02" db="EMBL/GenBank/DDBJ databases">
        <title>LHISI_Scaffold_Assembly.</title>
        <authorList>
            <person name="Stuart O.P."/>
            <person name="Cleave R."/>
            <person name="Magrath M.J.L."/>
            <person name="Mikheyev A.S."/>
        </authorList>
    </citation>
    <scope>NUCLEOTIDE SEQUENCE [LARGE SCALE GENOMIC DNA]</scope>
    <source>
        <strain evidence="2">Daus_M_001</strain>
        <tissue evidence="2">Leg muscle</tissue>
    </source>
</reference>
<sequence>MCRAADGMYPGSYRSSTALEAGDRTAQPTRRCQSSLWKQKKVGYPCDRATEAFITTKLQHVRHLVTPEAENTAIFPFPLSSALCIMGAFIHTATGDAKETQLYAVHGKHEPGRGVFPPPASFRGRPQDGYGRSPLISLQDDTASGIKFQAGTVHTAAVLYSGAIKETEKLGNYVVTMCRTEHTTHTDNLVMRISQQRLCRRLLPSFCEYSHRGEPGSIPGRVTGFSNMGIVSDDAVGPRVFSGISRFPSPFHSCAAPYLPPSPSSALKSSLLRAAQNVFTHSFCEYATKIYRMFHIKLLKDPRRLAWPLHRNATSRTCRRGVDHVVAVSGGEATPKPEVPRRHNGRRRFICKVAVARYSRPLALALVGPRWLSGYPARLPPRRSGLNPWPGHSGFSHVGTVPDDAVSRRVFSGISRFIPALLHTHFNQW</sequence>
<dbReference type="EMBL" id="JARBHB010000001">
    <property type="protein sequence ID" value="KAJ8898380.1"/>
    <property type="molecule type" value="Genomic_DNA"/>
</dbReference>
<proteinExistence type="predicted"/>
<organism evidence="2 3">
    <name type="scientific">Dryococelus australis</name>
    <dbReference type="NCBI Taxonomy" id="614101"/>
    <lineage>
        <taxon>Eukaryota</taxon>
        <taxon>Metazoa</taxon>
        <taxon>Ecdysozoa</taxon>
        <taxon>Arthropoda</taxon>
        <taxon>Hexapoda</taxon>
        <taxon>Insecta</taxon>
        <taxon>Pterygota</taxon>
        <taxon>Neoptera</taxon>
        <taxon>Polyneoptera</taxon>
        <taxon>Phasmatodea</taxon>
        <taxon>Verophasmatodea</taxon>
        <taxon>Anareolatae</taxon>
        <taxon>Phasmatidae</taxon>
        <taxon>Eurycanthinae</taxon>
        <taxon>Dryococelus</taxon>
    </lineage>
</organism>
<dbReference type="Proteomes" id="UP001159363">
    <property type="component" value="Chromosome 1"/>
</dbReference>
<evidence type="ECO:0000256" key="1">
    <source>
        <dbReference type="SAM" id="MobiDB-lite"/>
    </source>
</evidence>